<sequence length="277" mass="32546">MQDWIIQYEPQVRMSVFFGLLSFLFLVQQCFPRRPLSGSKLYRWGNNLGLVFFNSFVMRVFIPTTTVAVALWVEQKQWGIFNVWQPNFALQVILSLLLLDCLIYWQHRLFHSVPVLWRLHRVHHMDQNIDVTTGSRFHPIEIALSLFIKFIAVLLFGVDAVAIILFEVILNGTAMFNHANLRLPLTFDKWLRLLIVTPDMHRVHHSQRPEETDSNFGFNLSIWDRVFRSYVDQPRFGHEKMRIGLREFTDAKVTQSFIGMLVSPFQTSRHSVKKKAS</sequence>
<dbReference type="GO" id="GO:0016491">
    <property type="term" value="F:oxidoreductase activity"/>
    <property type="evidence" value="ECO:0007669"/>
    <property type="project" value="InterPro"/>
</dbReference>
<comment type="subcellular location">
    <subcellularLocation>
        <location evidence="1">Membrane</location>
    </subcellularLocation>
</comment>
<evidence type="ECO:0000256" key="1">
    <source>
        <dbReference type="ARBA" id="ARBA00004370"/>
    </source>
</evidence>
<proteinExistence type="predicted"/>
<evidence type="ECO:0000313" key="7">
    <source>
        <dbReference type="EMBL" id="EAT11322.1"/>
    </source>
</evidence>
<evidence type="ECO:0000256" key="3">
    <source>
        <dbReference type="ARBA" id="ARBA00022989"/>
    </source>
</evidence>
<feature type="transmembrane region" description="Helical" evidence="5">
    <location>
        <begin position="51"/>
        <end position="73"/>
    </location>
</feature>
<dbReference type="Proteomes" id="UP000004263">
    <property type="component" value="Unassembled WGS sequence"/>
</dbReference>
<keyword evidence="4 5" id="KW-0472">Membrane</keyword>
<name>Q1MZE4_9GAMM</name>
<dbReference type="RefSeq" id="WP_007018579.1">
    <property type="nucleotide sequence ID" value="NZ_CH724117.1"/>
</dbReference>
<dbReference type="OrthoDB" id="9770329at2"/>
<dbReference type="HOGENOM" id="CLU_033631_0_1_6"/>
<feature type="transmembrane region" description="Helical" evidence="5">
    <location>
        <begin position="88"/>
        <end position="105"/>
    </location>
</feature>
<reference evidence="7 8" key="1">
    <citation type="submission" date="2006-03" db="EMBL/GenBank/DDBJ databases">
        <authorList>
            <person name="Pinhassi J."/>
            <person name="Pedros-Alio C."/>
            <person name="Ferriera S."/>
            <person name="Johnson J."/>
            <person name="Kravitz S."/>
            <person name="Halpern A."/>
            <person name="Remington K."/>
            <person name="Beeson K."/>
            <person name="Tran B."/>
            <person name="Rogers Y.-H."/>
            <person name="Friedman R."/>
            <person name="Venter J.C."/>
        </authorList>
    </citation>
    <scope>NUCLEOTIDE SEQUENCE [LARGE SCALE GENOMIC DNA]</scope>
    <source>
        <strain evidence="7 8">RED65</strain>
    </source>
</reference>
<dbReference type="GO" id="GO:0008610">
    <property type="term" value="P:lipid biosynthetic process"/>
    <property type="evidence" value="ECO:0007669"/>
    <property type="project" value="InterPro"/>
</dbReference>
<gene>
    <name evidence="7" type="ORF">RED65_12882</name>
</gene>
<keyword evidence="2 5" id="KW-0812">Transmembrane</keyword>
<dbReference type="EMBL" id="AAQH01000019">
    <property type="protein sequence ID" value="EAT11322.1"/>
    <property type="molecule type" value="Genomic_DNA"/>
</dbReference>
<dbReference type="InterPro" id="IPR050307">
    <property type="entry name" value="Sterol_Desaturase_Related"/>
</dbReference>
<feature type="transmembrane region" description="Helical" evidence="5">
    <location>
        <begin position="146"/>
        <end position="170"/>
    </location>
</feature>
<comment type="caution">
    <text evidence="7">The sequence shown here is derived from an EMBL/GenBank/DDBJ whole genome shotgun (WGS) entry which is preliminary data.</text>
</comment>
<keyword evidence="8" id="KW-1185">Reference proteome</keyword>
<dbReference type="InterPro" id="IPR006694">
    <property type="entry name" value="Fatty_acid_hydroxylase"/>
</dbReference>
<feature type="domain" description="Fatty acid hydroxylase" evidence="6">
    <location>
        <begin position="93"/>
        <end position="228"/>
    </location>
</feature>
<dbReference type="PANTHER" id="PTHR11863">
    <property type="entry name" value="STEROL DESATURASE"/>
    <property type="match status" value="1"/>
</dbReference>
<evidence type="ECO:0000259" key="6">
    <source>
        <dbReference type="Pfam" id="PF04116"/>
    </source>
</evidence>
<evidence type="ECO:0000256" key="2">
    <source>
        <dbReference type="ARBA" id="ARBA00022692"/>
    </source>
</evidence>
<dbReference type="GO" id="GO:0016020">
    <property type="term" value="C:membrane"/>
    <property type="evidence" value="ECO:0007669"/>
    <property type="project" value="UniProtKB-SubCell"/>
</dbReference>
<protein>
    <recommendedName>
        <fullName evidence="6">Fatty acid hydroxylase domain-containing protein</fullName>
    </recommendedName>
</protein>
<keyword evidence="3 5" id="KW-1133">Transmembrane helix</keyword>
<dbReference type="Pfam" id="PF04116">
    <property type="entry name" value="FA_hydroxylase"/>
    <property type="match status" value="1"/>
</dbReference>
<dbReference type="AlphaFoldDB" id="Q1MZE4"/>
<evidence type="ECO:0000256" key="5">
    <source>
        <dbReference type="SAM" id="Phobius"/>
    </source>
</evidence>
<evidence type="ECO:0000313" key="8">
    <source>
        <dbReference type="Proteomes" id="UP000004263"/>
    </source>
</evidence>
<dbReference type="STRING" id="207949.RED65_12882"/>
<evidence type="ECO:0000256" key="4">
    <source>
        <dbReference type="ARBA" id="ARBA00023136"/>
    </source>
</evidence>
<dbReference type="GO" id="GO:0005506">
    <property type="term" value="F:iron ion binding"/>
    <property type="evidence" value="ECO:0007669"/>
    <property type="project" value="InterPro"/>
</dbReference>
<organism evidence="7 8">
    <name type="scientific">Bermanella marisrubri</name>
    <dbReference type="NCBI Taxonomy" id="207949"/>
    <lineage>
        <taxon>Bacteria</taxon>
        <taxon>Pseudomonadati</taxon>
        <taxon>Pseudomonadota</taxon>
        <taxon>Gammaproteobacteria</taxon>
        <taxon>Oceanospirillales</taxon>
        <taxon>Oceanospirillaceae</taxon>
        <taxon>Bermanella</taxon>
    </lineage>
</organism>
<accession>Q1MZE4</accession>
<feature type="transmembrane region" description="Helical" evidence="5">
    <location>
        <begin position="12"/>
        <end position="31"/>
    </location>
</feature>